<dbReference type="OrthoDB" id="9806302at2"/>
<feature type="transmembrane region" description="Helical" evidence="10">
    <location>
        <begin position="53"/>
        <end position="79"/>
    </location>
</feature>
<reference evidence="11 12" key="1">
    <citation type="submission" date="2016-10" db="EMBL/GenBank/DDBJ databases">
        <authorList>
            <person name="de Groot N.N."/>
        </authorList>
    </citation>
    <scope>NUCLEOTIDE SEQUENCE [LARGE SCALE GENOMIC DNA]</scope>
    <source>
        <strain evidence="11 12">B25</strain>
    </source>
</reference>
<dbReference type="RefSeq" id="WP_074641807.1">
    <property type="nucleotide sequence ID" value="NZ_FOFU01000002.1"/>
</dbReference>
<feature type="transmembrane region" description="Helical" evidence="10">
    <location>
        <begin position="357"/>
        <end position="376"/>
    </location>
</feature>
<keyword evidence="3" id="KW-0050">Antiport</keyword>
<evidence type="ECO:0000256" key="6">
    <source>
        <dbReference type="ARBA" id="ARBA00022989"/>
    </source>
</evidence>
<feature type="transmembrane region" description="Helical" evidence="10">
    <location>
        <begin position="388"/>
        <end position="409"/>
    </location>
</feature>
<keyword evidence="4" id="KW-1003">Cell membrane</keyword>
<dbReference type="AlphaFoldDB" id="A0A1H9DEV9"/>
<keyword evidence="8 10" id="KW-0472">Membrane</keyword>
<dbReference type="InterPro" id="IPR048279">
    <property type="entry name" value="MdtK-like"/>
</dbReference>
<protein>
    <recommendedName>
        <fullName evidence="9">Multidrug-efflux transporter</fullName>
    </recommendedName>
</protein>
<dbReference type="CDD" id="cd13138">
    <property type="entry name" value="MATE_yoeA_like"/>
    <property type="match status" value="1"/>
</dbReference>
<sequence>MNRKNQLDMTHGSIFGNLLKFSIPVICSNFLQLVFNAADVAVVGQFAGDASLAAVGSCTSLINLLINLFMGLAIGTNVIAARHFGAKDSDKIQKTVHTSIAISIICGGCITLLGLFLSKFILIRMHTVEEVLPLSARYLRIYFSGITATMLYNFGSALLRAKGDTQRPLYILFSAGLFNLLLNLLFVIGFKMNVAGVAWATVISQTYSAVFVLILLIRETDDFHFDFRKFAIDRESFIEIIKVGLPAGLQSVMFSISNVQIQSSINQFGTALIAGNSAAVSLEDFLYQIMNGFTAGTLTFCSQNIGAGNTKRIKKEVVICVLCTAVTGLIAGSLFYIFGRQLLSIYTKNPDVIEAGLSRMAVTFLPIFICGIMHCLGNSIRGIGHSVMPVISIMLGCCVFRVFWIGVIFQMPQFHSPFTIFVSYPLSWIITSLVNLIFYLYYKKDLK</sequence>
<feature type="transmembrane region" description="Helical" evidence="10">
    <location>
        <begin position="171"/>
        <end position="190"/>
    </location>
</feature>
<accession>A0A1H9DEV9</accession>
<dbReference type="PANTHER" id="PTHR43298:SF2">
    <property type="entry name" value="FMN_FAD EXPORTER YEEO-RELATED"/>
    <property type="match status" value="1"/>
</dbReference>
<dbReference type="EMBL" id="FOFU01000002">
    <property type="protein sequence ID" value="SEQ11837.1"/>
    <property type="molecule type" value="Genomic_DNA"/>
</dbReference>
<evidence type="ECO:0000256" key="2">
    <source>
        <dbReference type="ARBA" id="ARBA00022448"/>
    </source>
</evidence>
<feature type="transmembrane region" description="Helical" evidence="10">
    <location>
        <begin position="196"/>
        <end position="217"/>
    </location>
</feature>
<evidence type="ECO:0000256" key="1">
    <source>
        <dbReference type="ARBA" id="ARBA00004651"/>
    </source>
</evidence>
<dbReference type="GO" id="GO:0006811">
    <property type="term" value="P:monoatomic ion transport"/>
    <property type="evidence" value="ECO:0007669"/>
    <property type="project" value="UniProtKB-KW"/>
</dbReference>
<organism evidence="11 12">
    <name type="scientific">Treponema bryantii</name>
    <dbReference type="NCBI Taxonomy" id="163"/>
    <lineage>
        <taxon>Bacteria</taxon>
        <taxon>Pseudomonadati</taxon>
        <taxon>Spirochaetota</taxon>
        <taxon>Spirochaetia</taxon>
        <taxon>Spirochaetales</taxon>
        <taxon>Treponemataceae</taxon>
        <taxon>Treponema</taxon>
    </lineage>
</organism>
<dbReference type="NCBIfam" id="TIGR00797">
    <property type="entry name" value="matE"/>
    <property type="match status" value="1"/>
</dbReference>
<dbReference type="GO" id="GO:0042910">
    <property type="term" value="F:xenobiotic transmembrane transporter activity"/>
    <property type="evidence" value="ECO:0007669"/>
    <property type="project" value="InterPro"/>
</dbReference>
<keyword evidence="5 10" id="KW-0812">Transmembrane</keyword>
<evidence type="ECO:0000313" key="11">
    <source>
        <dbReference type="EMBL" id="SEQ11837.1"/>
    </source>
</evidence>
<keyword evidence="7" id="KW-0406">Ion transport</keyword>
<dbReference type="GO" id="GO:0005886">
    <property type="term" value="C:plasma membrane"/>
    <property type="evidence" value="ECO:0007669"/>
    <property type="project" value="UniProtKB-SubCell"/>
</dbReference>
<evidence type="ECO:0000256" key="3">
    <source>
        <dbReference type="ARBA" id="ARBA00022449"/>
    </source>
</evidence>
<dbReference type="GO" id="GO:0015297">
    <property type="term" value="F:antiporter activity"/>
    <property type="evidence" value="ECO:0007669"/>
    <property type="project" value="UniProtKB-KW"/>
</dbReference>
<comment type="subcellular location">
    <subcellularLocation>
        <location evidence="1">Cell membrane</location>
        <topology evidence="1">Multi-pass membrane protein</topology>
    </subcellularLocation>
</comment>
<dbReference type="Pfam" id="PF01554">
    <property type="entry name" value="MatE"/>
    <property type="match status" value="2"/>
</dbReference>
<feature type="transmembrane region" description="Helical" evidence="10">
    <location>
        <begin position="100"/>
        <end position="121"/>
    </location>
</feature>
<gene>
    <name evidence="11" type="ORF">SAMN04487977_102544</name>
</gene>
<dbReference type="InterPro" id="IPR002528">
    <property type="entry name" value="MATE_fam"/>
</dbReference>
<name>A0A1H9DEV9_9SPIR</name>
<evidence type="ECO:0000256" key="4">
    <source>
        <dbReference type="ARBA" id="ARBA00022475"/>
    </source>
</evidence>
<keyword evidence="6 10" id="KW-1133">Transmembrane helix</keyword>
<evidence type="ECO:0000256" key="10">
    <source>
        <dbReference type="SAM" id="Phobius"/>
    </source>
</evidence>
<dbReference type="PANTHER" id="PTHR43298">
    <property type="entry name" value="MULTIDRUG RESISTANCE PROTEIN NORM-RELATED"/>
    <property type="match status" value="1"/>
</dbReference>
<proteinExistence type="predicted"/>
<evidence type="ECO:0000256" key="5">
    <source>
        <dbReference type="ARBA" id="ARBA00022692"/>
    </source>
</evidence>
<evidence type="ECO:0000313" key="12">
    <source>
        <dbReference type="Proteomes" id="UP000182360"/>
    </source>
</evidence>
<dbReference type="Proteomes" id="UP000182360">
    <property type="component" value="Unassembled WGS sequence"/>
</dbReference>
<evidence type="ECO:0000256" key="9">
    <source>
        <dbReference type="ARBA" id="ARBA00031636"/>
    </source>
</evidence>
<evidence type="ECO:0000256" key="7">
    <source>
        <dbReference type="ARBA" id="ARBA00023065"/>
    </source>
</evidence>
<dbReference type="PIRSF" id="PIRSF006603">
    <property type="entry name" value="DinF"/>
    <property type="match status" value="1"/>
</dbReference>
<feature type="transmembrane region" description="Helical" evidence="10">
    <location>
        <begin position="421"/>
        <end position="442"/>
    </location>
</feature>
<keyword evidence="12" id="KW-1185">Reference proteome</keyword>
<dbReference type="InterPro" id="IPR050222">
    <property type="entry name" value="MATE_MdtK"/>
</dbReference>
<feature type="transmembrane region" description="Helical" evidence="10">
    <location>
        <begin position="21"/>
        <end position="47"/>
    </location>
</feature>
<feature type="transmembrane region" description="Helical" evidence="10">
    <location>
        <begin position="317"/>
        <end position="337"/>
    </location>
</feature>
<keyword evidence="2" id="KW-0813">Transport</keyword>
<evidence type="ECO:0000256" key="8">
    <source>
        <dbReference type="ARBA" id="ARBA00023136"/>
    </source>
</evidence>
<feature type="transmembrane region" description="Helical" evidence="10">
    <location>
        <begin position="141"/>
        <end position="159"/>
    </location>
</feature>